<dbReference type="AlphaFoldDB" id="H5WY28"/>
<keyword evidence="2" id="KW-1185">Reference proteome</keyword>
<accession>H5WY28</accession>
<gene>
    <name evidence="1" type="ORF">SacmaDRAFT_4721</name>
</gene>
<evidence type="ECO:0000313" key="2">
    <source>
        <dbReference type="Proteomes" id="UP000004926"/>
    </source>
</evidence>
<organism evidence="1 2">
    <name type="scientific">Saccharomonospora marina XMU15</name>
    <dbReference type="NCBI Taxonomy" id="882083"/>
    <lineage>
        <taxon>Bacteria</taxon>
        <taxon>Bacillati</taxon>
        <taxon>Actinomycetota</taxon>
        <taxon>Actinomycetes</taxon>
        <taxon>Pseudonocardiales</taxon>
        <taxon>Pseudonocardiaceae</taxon>
        <taxon>Saccharomonospora</taxon>
    </lineage>
</organism>
<name>H5WY28_9PSEU</name>
<proteinExistence type="predicted"/>
<sequence length="61" mass="6502">MVSRCAAHPAGVGLEPVLAVFEWRLPVLVNRGERRSSLANVPALRFGQTPNAAMTPSLMAS</sequence>
<protein>
    <submittedName>
        <fullName evidence="1">Uncharacterized protein</fullName>
    </submittedName>
</protein>
<evidence type="ECO:0000313" key="1">
    <source>
        <dbReference type="EMBL" id="EHR52895.1"/>
    </source>
</evidence>
<dbReference type="Proteomes" id="UP000004926">
    <property type="component" value="Chromosome"/>
</dbReference>
<reference evidence="1 2" key="1">
    <citation type="journal article" date="2012" name="Stand. Genomic Sci.">
        <title>Genome sequence of the ocean sediment bacterium Saccharomonospora marina type strain (XMU15(T)).</title>
        <authorList>
            <person name="Klenk H.P."/>
            <person name="Lu M."/>
            <person name="Lucas S."/>
            <person name="Lapidus A."/>
            <person name="Copeland A."/>
            <person name="Pitluck S."/>
            <person name="Goodwin L.A."/>
            <person name="Han C."/>
            <person name="Tapia R."/>
            <person name="Brambilla E.M."/>
            <person name="Potter G."/>
            <person name="Land M."/>
            <person name="Ivanova N."/>
            <person name="Rohde M."/>
            <person name="Goker M."/>
            <person name="Detter J.C."/>
            <person name="Li W.J."/>
            <person name="Kyrpides N.C."/>
            <person name="Woyke T."/>
        </authorList>
    </citation>
    <scope>NUCLEOTIDE SEQUENCE [LARGE SCALE GENOMIC DNA]</scope>
    <source>
        <strain evidence="1 2">XMU15</strain>
    </source>
</reference>
<dbReference type="EMBL" id="CM001439">
    <property type="protein sequence ID" value="EHR52895.1"/>
    <property type="molecule type" value="Genomic_DNA"/>
</dbReference>
<dbReference type="HOGENOM" id="CLU_2919998_0_0_11"/>